<dbReference type="CDD" id="cd03183">
    <property type="entry name" value="GST_C_Theta"/>
    <property type="match status" value="1"/>
</dbReference>
<reference evidence="10 11" key="1">
    <citation type="journal article" date="2024" name="bioRxiv">
        <title>A reference genome for Trichogramma kaykai: A tiny desert-dwelling parasitoid wasp with competing sex-ratio distorters.</title>
        <authorList>
            <person name="Culotta J."/>
            <person name="Lindsey A.R."/>
        </authorList>
    </citation>
    <scope>NUCLEOTIDE SEQUENCE [LARGE SCALE GENOMIC DNA]</scope>
    <source>
        <strain evidence="10 11">KSX58</strain>
    </source>
</reference>
<evidence type="ECO:0000256" key="7">
    <source>
        <dbReference type="ARBA" id="ARBA00047960"/>
    </source>
</evidence>
<accession>A0ABD2WM67</accession>
<dbReference type="Gene3D" id="1.20.1050.10">
    <property type="match status" value="1"/>
</dbReference>
<dbReference type="SFLD" id="SFLDG00358">
    <property type="entry name" value="Main_(cytGST)"/>
    <property type="match status" value="1"/>
</dbReference>
<dbReference type="PROSITE" id="PS50405">
    <property type="entry name" value="GST_CTER"/>
    <property type="match status" value="1"/>
</dbReference>
<dbReference type="InterPro" id="IPR040079">
    <property type="entry name" value="Glutathione_S-Trfase"/>
</dbReference>
<feature type="domain" description="GST N-terminal" evidence="8">
    <location>
        <begin position="1"/>
        <end position="82"/>
    </location>
</feature>
<dbReference type="GO" id="GO:0004364">
    <property type="term" value="F:glutathione transferase activity"/>
    <property type="evidence" value="ECO:0007669"/>
    <property type="project" value="UniProtKB-EC"/>
</dbReference>
<dbReference type="SFLD" id="SFLDS00019">
    <property type="entry name" value="Glutathione_Transferase_(cytos"/>
    <property type="match status" value="1"/>
</dbReference>
<dbReference type="PANTHER" id="PTHR43917:SF8">
    <property type="entry name" value="GH16740P-RELATED"/>
    <property type="match status" value="1"/>
</dbReference>
<dbReference type="Gene3D" id="3.40.30.10">
    <property type="entry name" value="Glutaredoxin"/>
    <property type="match status" value="1"/>
</dbReference>
<proteinExistence type="inferred from homology"/>
<keyword evidence="11" id="KW-1185">Reference proteome</keyword>
<evidence type="ECO:0000256" key="5">
    <source>
        <dbReference type="ARBA" id="ARBA00022490"/>
    </source>
</evidence>
<dbReference type="InterPro" id="IPR036282">
    <property type="entry name" value="Glutathione-S-Trfase_C_sf"/>
</dbReference>
<evidence type="ECO:0000256" key="3">
    <source>
        <dbReference type="ARBA" id="ARBA00011738"/>
    </source>
</evidence>
<dbReference type="InterPro" id="IPR010987">
    <property type="entry name" value="Glutathione-S-Trfase_C-like"/>
</dbReference>
<keyword evidence="6" id="KW-0808">Transferase</keyword>
<dbReference type="EC" id="2.5.1.18" evidence="4"/>
<dbReference type="SUPFAM" id="SSF52833">
    <property type="entry name" value="Thioredoxin-like"/>
    <property type="match status" value="1"/>
</dbReference>
<dbReference type="AlphaFoldDB" id="A0ABD2WM67"/>
<dbReference type="SUPFAM" id="SSF47616">
    <property type="entry name" value="GST C-terminal domain-like"/>
    <property type="match status" value="1"/>
</dbReference>
<evidence type="ECO:0000256" key="4">
    <source>
        <dbReference type="ARBA" id="ARBA00012452"/>
    </source>
</evidence>
<dbReference type="FunFam" id="1.20.1050.10:FF:000008">
    <property type="entry name" value="Glutathione S-transferase theta-1"/>
    <property type="match status" value="1"/>
</dbReference>
<comment type="catalytic activity">
    <reaction evidence="7">
        <text>RX + glutathione = an S-substituted glutathione + a halide anion + H(+)</text>
        <dbReference type="Rhea" id="RHEA:16437"/>
        <dbReference type="ChEBI" id="CHEBI:15378"/>
        <dbReference type="ChEBI" id="CHEBI:16042"/>
        <dbReference type="ChEBI" id="CHEBI:17792"/>
        <dbReference type="ChEBI" id="CHEBI:57925"/>
        <dbReference type="ChEBI" id="CHEBI:90779"/>
        <dbReference type="EC" id="2.5.1.18"/>
    </reaction>
</comment>
<dbReference type="InterPro" id="IPR040077">
    <property type="entry name" value="GST_C_Theta"/>
</dbReference>
<dbReference type="InterPro" id="IPR051369">
    <property type="entry name" value="GST_Theta"/>
</dbReference>
<evidence type="ECO:0000259" key="9">
    <source>
        <dbReference type="PROSITE" id="PS50405"/>
    </source>
</evidence>
<dbReference type="PROSITE" id="PS50404">
    <property type="entry name" value="GST_NTER"/>
    <property type="match status" value="1"/>
</dbReference>
<evidence type="ECO:0000256" key="6">
    <source>
        <dbReference type="ARBA" id="ARBA00022679"/>
    </source>
</evidence>
<evidence type="ECO:0000256" key="1">
    <source>
        <dbReference type="ARBA" id="ARBA00004496"/>
    </source>
</evidence>
<dbReference type="PANTHER" id="PTHR43917">
    <property type="match status" value="1"/>
</dbReference>
<evidence type="ECO:0000259" key="8">
    <source>
        <dbReference type="PROSITE" id="PS50404"/>
    </source>
</evidence>
<dbReference type="InterPro" id="IPR004046">
    <property type="entry name" value="GST_C"/>
</dbReference>
<evidence type="ECO:0000313" key="10">
    <source>
        <dbReference type="EMBL" id="KAL3394201.1"/>
    </source>
</evidence>
<comment type="caution">
    <text evidence="10">The sequence shown here is derived from an EMBL/GenBank/DDBJ whole genome shotgun (WGS) entry which is preliminary data.</text>
</comment>
<dbReference type="Pfam" id="PF02798">
    <property type="entry name" value="GST_N"/>
    <property type="match status" value="1"/>
</dbReference>
<dbReference type="EMBL" id="JBJJXI010000092">
    <property type="protein sequence ID" value="KAL3394201.1"/>
    <property type="molecule type" value="Genomic_DNA"/>
</dbReference>
<dbReference type="Proteomes" id="UP001627154">
    <property type="component" value="Unassembled WGS sequence"/>
</dbReference>
<gene>
    <name evidence="10" type="ORF">TKK_011244</name>
</gene>
<evidence type="ECO:0000313" key="11">
    <source>
        <dbReference type="Proteomes" id="UP001627154"/>
    </source>
</evidence>
<dbReference type="InterPro" id="IPR004045">
    <property type="entry name" value="Glutathione_S-Trfase_N"/>
</dbReference>
<comment type="subunit">
    <text evidence="3">Homodimer.</text>
</comment>
<dbReference type="SFLD" id="SFLDG01153">
    <property type="entry name" value="Main.4:_Theta-like"/>
    <property type="match status" value="1"/>
</dbReference>
<dbReference type="Pfam" id="PF00043">
    <property type="entry name" value="GST_C"/>
    <property type="match status" value="1"/>
</dbReference>
<comment type="similarity">
    <text evidence="2">Belongs to the GST superfamily. Theta family.</text>
</comment>
<comment type="subcellular location">
    <subcellularLocation>
        <location evidence="1">Cytoplasm</location>
    </subcellularLocation>
</comment>
<sequence>MSLMLYYDLLSQPSRALYIFFKTVGIDFEPKVLHLGRGDQLLPSFRKVNPFHKVPVIVHDGFVLTESVAIARYICREYNLPDHWYPKDSRAQAKVDEYLEWQHLNTRLHCNSYYYLKVLMRRFEAREPTISELEQHLQRMEICLDQIENIWLKDKSFLIGDEISIADIFGACEIEHARMAEFDPRKNRPKLSAWLDRVIQATSPHYDEAHAIVDKLIVRNREKAKLFEQSLKVKSRL</sequence>
<dbReference type="InterPro" id="IPR036249">
    <property type="entry name" value="Thioredoxin-like_sf"/>
</dbReference>
<keyword evidence="5" id="KW-0963">Cytoplasm</keyword>
<dbReference type="GO" id="GO:0005737">
    <property type="term" value="C:cytoplasm"/>
    <property type="evidence" value="ECO:0007669"/>
    <property type="project" value="UniProtKB-SubCell"/>
</dbReference>
<name>A0ABD2WM67_9HYME</name>
<evidence type="ECO:0000256" key="2">
    <source>
        <dbReference type="ARBA" id="ARBA00009899"/>
    </source>
</evidence>
<feature type="domain" description="GST C-terminal" evidence="9">
    <location>
        <begin position="88"/>
        <end position="227"/>
    </location>
</feature>
<protein>
    <recommendedName>
        <fullName evidence="4">glutathione transferase</fullName>
        <ecNumber evidence="4">2.5.1.18</ecNumber>
    </recommendedName>
</protein>
<organism evidence="10 11">
    <name type="scientific">Trichogramma kaykai</name>
    <dbReference type="NCBI Taxonomy" id="54128"/>
    <lineage>
        <taxon>Eukaryota</taxon>
        <taxon>Metazoa</taxon>
        <taxon>Ecdysozoa</taxon>
        <taxon>Arthropoda</taxon>
        <taxon>Hexapoda</taxon>
        <taxon>Insecta</taxon>
        <taxon>Pterygota</taxon>
        <taxon>Neoptera</taxon>
        <taxon>Endopterygota</taxon>
        <taxon>Hymenoptera</taxon>
        <taxon>Apocrita</taxon>
        <taxon>Proctotrupomorpha</taxon>
        <taxon>Chalcidoidea</taxon>
        <taxon>Trichogrammatidae</taxon>
        <taxon>Trichogramma</taxon>
    </lineage>
</organism>